<dbReference type="EMBL" id="AMZH03004975">
    <property type="protein sequence ID" value="RRT67629.1"/>
    <property type="molecule type" value="Genomic_DNA"/>
</dbReference>
<sequence>MAHSRVGTYGDQDVIMYALETSKIYAWDITRGTVGVKLGNPHPPTTTPMCPRATALISLSPVTLPPQNEELLTALAFGIHDSRHAAVEVHLPFFVPFEIKIRGFDRLFLI</sequence>
<dbReference type="AlphaFoldDB" id="A0A426ZUI3"/>
<proteinExistence type="predicted"/>
<name>A0A426ZUI3_ENSVE</name>
<accession>A0A426ZUI3</accession>
<gene>
    <name evidence="1" type="ORF">B296_00004884</name>
</gene>
<comment type="caution">
    <text evidence="1">The sequence shown here is derived from an EMBL/GenBank/DDBJ whole genome shotgun (WGS) entry which is preliminary data.</text>
</comment>
<reference evidence="1 2" key="1">
    <citation type="journal article" date="2014" name="Agronomy (Basel)">
        <title>A Draft Genome Sequence for Ensete ventricosum, the Drought-Tolerant Tree Against Hunger.</title>
        <authorList>
            <person name="Harrison J."/>
            <person name="Moore K.A."/>
            <person name="Paszkiewicz K."/>
            <person name="Jones T."/>
            <person name="Grant M."/>
            <person name="Ambacheew D."/>
            <person name="Muzemil S."/>
            <person name="Studholme D.J."/>
        </authorList>
    </citation>
    <scope>NUCLEOTIDE SEQUENCE [LARGE SCALE GENOMIC DNA]</scope>
</reference>
<evidence type="ECO:0000313" key="2">
    <source>
        <dbReference type="Proteomes" id="UP000287651"/>
    </source>
</evidence>
<organism evidence="1 2">
    <name type="scientific">Ensete ventricosum</name>
    <name type="common">Abyssinian banana</name>
    <name type="synonym">Musa ensete</name>
    <dbReference type="NCBI Taxonomy" id="4639"/>
    <lineage>
        <taxon>Eukaryota</taxon>
        <taxon>Viridiplantae</taxon>
        <taxon>Streptophyta</taxon>
        <taxon>Embryophyta</taxon>
        <taxon>Tracheophyta</taxon>
        <taxon>Spermatophyta</taxon>
        <taxon>Magnoliopsida</taxon>
        <taxon>Liliopsida</taxon>
        <taxon>Zingiberales</taxon>
        <taxon>Musaceae</taxon>
        <taxon>Ensete</taxon>
    </lineage>
</organism>
<evidence type="ECO:0000313" key="1">
    <source>
        <dbReference type="EMBL" id="RRT67629.1"/>
    </source>
</evidence>
<dbReference type="Proteomes" id="UP000287651">
    <property type="component" value="Unassembled WGS sequence"/>
</dbReference>
<protein>
    <submittedName>
        <fullName evidence="1">Uncharacterized protein</fullName>
    </submittedName>
</protein>